<accession>D4JR62</accession>
<dbReference type="PATRIC" id="fig|657319.3.peg.2393"/>
<feature type="domain" description="AB hydrolase-1" evidence="1">
    <location>
        <begin position="38"/>
        <end position="176"/>
    </location>
</feature>
<dbReference type="GO" id="GO:0016746">
    <property type="term" value="F:acyltransferase activity"/>
    <property type="evidence" value="ECO:0007669"/>
    <property type="project" value="UniProtKB-KW"/>
</dbReference>
<dbReference type="AlphaFoldDB" id="D4JR62"/>
<name>D4JR62_9FIRM</name>
<dbReference type="Gene3D" id="3.40.50.1820">
    <property type="entry name" value="alpha/beta hydrolase"/>
    <property type="match status" value="1"/>
</dbReference>
<evidence type="ECO:0000313" key="3">
    <source>
        <dbReference type="Proteomes" id="UP000008803"/>
    </source>
</evidence>
<dbReference type="Proteomes" id="UP000008803">
    <property type="component" value="Chromosome"/>
</dbReference>
<organism evidence="2 3">
    <name type="scientific">[Eubacterium] siraeum 70/3</name>
    <dbReference type="NCBI Taxonomy" id="657319"/>
    <lineage>
        <taxon>Bacteria</taxon>
        <taxon>Bacillati</taxon>
        <taxon>Bacillota</taxon>
        <taxon>Clostridia</taxon>
        <taxon>Eubacteriales</taxon>
        <taxon>Oscillospiraceae</taxon>
        <taxon>Oscillospiraceae incertae sedis</taxon>
    </lineage>
</organism>
<keyword evidence="2" id="KW-0378">Hydrolase</keyword>
<dbReference type="HOGENOM" id="CLU_1106034_0_0_9"/>
<dbReference type="SUPFAM" id="SSF53474">
    <property type="entry name" value="alpha/beta-Hydrolases"/>
    <property type="match status" value="1"/>
</dbReference>
<sequence>MFLLFDYPLHPCYNYSNKKTHGGKCMHYYEYGKENDKTIVFLHGANFVHSFGRQYPLAEKYHLIIPHIMGYGDAADEIFDTETAVKQLADFIADIGKKVTLVGFSLGAQLSVKLCAEYPQYFTSAIIVSPWLIKKEPMLSKVMAINEKQFASFKNKRLCGFIGFMNGLPKEQRKEFVAHMQNVHIETVRSSVDNGITLETINGFENAYFPMIALAGSKEQTEVHDSVKGLAAMNKNCRYEIWDKAAHNIPPVFSKRFNELIIRMAEI</sequence>
<gene>
    <name evidence="2" type="ORF">EUS_02450</name>
</gene>
<keyword evidence="2" id="KW-0808">Transferase</keyword>
<dbReference type="GO" id="GO:0016787">
    <property type="term" value="F:hydrolase activity"/>
    <property type="evidence" value="ECO:0007669"/>
    <property type="project" value="UniProtKB-KW"/>
</dbReference>
<dbReference type="Pfam" id="PF00561">
    <property type="entry name" value="Abhydrolase_1"/>
    <property type="match status" value="1"/>
</dbReference>
<dbReference type="InterPro" id="IPR029058">
    <property type="entry name" value="AB_hydrolase_fold"/>
</dbReference>
<reference evidence="2 3" key="1">
    <citation type="submission" date="2010-03" db="EMBL/GenBank/DDBJ databases">
        <title>The genome sequence of Eubacterium siraeum 70/3.</title>
        <authorList>
            <consortium name="metaHIT consortium -- http://www.metahit.eu/"/>
            <person name="Pajon A."/>
            <person name="Turner K."/>
            <person name="Parkhill J."/>
            <person name="Duncan S."/>
            <person name="Flint H."/>
        </authorList>
    </citation>
    <scope>NUCLEOTIDE SEQUENCE [LARGE SCALE GENOMIC DNA]</scope>
    <source>
        <strain evidence="2 3">70/3</strain>
    </source>
</reference>
<evidence type="ECO:0000259" key="1">
    <source>
        <dbReference type="Pfam" id="PF00561"/>
    </source>
</evidence>
<dbReference type="EMBL" id="FP929044">
    <property type="protein sequence ID" value="CBK95581.1"/>
    <property type="molecule type" value="Genomic_DNA"/>
</dbReference>
<dbReference type="InterPro" id="IPR000073">
    <property type="entry name" value="AB_hydrolase_1"/>
</dbReference>
<dbReference type="BioCyc" id="ESIR657319:G136K-206-MONOMER"/>
<keyword evidence="2" id="KW-0012">Acyltransferase</keyword>
<proteinExistence type="predicted"/>
<evidence type="ECO:0000313" key="2">
    <source>
        <dbReference type="EMBL" id="CBK95581.1"/>
    </source>
</evidence>
<dbReference type="KEGG" id="esu:EUS_02450"/>
<reference evidence="2 3" key="2">
    <citation type="submission" date="2010-03" db="EMBL/GenBank/DDBJ databases">
        <authorList>
            <person name="Pajon A."/>
        </authorList>
    </citation>
    <scope>NUCLEOTIDE SEQUENCE [LARGE SCALE GENOMIC DNA]</scope>
    <source>
        <strain evidence="2 3">70/3</strain>
    </source>
</reference>
<protein>
    <submittedName>
        <fullName evidence="2">Predicted hydrolases or acyltransferases (Alpha/beta hydrolase superfamily)</fullName>
    </submittedName>
</protein>